<dbReference type="Proteomes" id="UP001498476">
    <property type="component" value="Unassembled WGS sequence"/>
</dbReference>
<evidence type="ECO:0000256" key="1">
    <source>
        <dbReference type="SAM" id="SignalP"/>
    </source>
</evidence>
<evidence type="ECO:0000313" key="3">
    <source>
        <dbReference type="Proteomes" id="UP001498476"/>
    </source>
</evidence>
<proteinExistence type="predicted"/>
<feature type="signal peptide" evidence="1">
    <location>
        <begin position="1"/>
        <end position="18"/>
    </location>
</feature>
<sequence length="397" mass="43233">MLQLDILFMALLAGTAIAITGPHLLSRSDDDVAAQCGAGDTSTTDGVQALLDSTGAIDWLDIMLVTFPNHEQDWVNKLWTTVFPDQGSSPLSGCGSIGSDCNPDTLCQDYSSSMAYWTIKSVAMLHSKINTVHSTLLWDGWLAGLSIDQIAKDFSSTSPSQDWAKWVAAAFTLRGMIGFAAAGLTDVSLTPSSSDNVDVTSVENTLRNMVGATGNYVASVLQTSTGNGDATTLPMYTTSKLQYGTSRFFLDKTILLDENTDNSSFVSAYNSFGRNIEQRVVNVAVKTVWYVLVGEEDVEQQDCDITGALYLQARDNFYCFYLTRPMNTMDCGDDDPNTAYYTSLIDCAVNGNGEVDMTAFTNNRMLPRCFFSGYVKTGYWYSDGTAMLNLNFHGDLA</sequence>
<keyword evidence="1" id="KW-0732">Signal</keyword>
<evidence type="ECO:0000313" key="2">
    <source>
        <dbReference type="EMBL" id="KAK7398693.1"/>
    </source>
</evidence>
<organism evidence="2 3">
    <name type="scientific">Neonectria punicea</name>
    <dbReference type="NCBI Taxonomy" id="979145"/>
    <lineage>
        <taxon>Eukaryota</taxon>
        <taxon>Fungi</taxon>
        <taxon>Dikarya</taxon>
        <taxon>Ascomycota</taxon>
        <taxon>Pezizomycotina</taxon>
        <taxon>Sordariomycetes</taxon>
        <taxon>Hypocreomycetidae</taxon>
        <taxon>Hypocreales</taxon>
        <taxon>Nectriaceae</taxon>
        <taxon>Neonectria</taxon>
    </lineage>
</organism>
<accession>A0ABR1GK87</accession>
<comment type="caution">
    <text evidence="2">The sequence shown here is derived from an EMBL/GenBank/DDBJ whole genome shotgun (WGS) entry which is preliminary data.</text>
</comment>
<name>A0ABR1GK87_9HYPO</name>
<protein>
    <submittedName>
        <fullName evidence="2">Uncharacterized protein</fullName>
    </submittedName>
</protein>
<gene>
    <name evidence="2" type="ORF">QQX98_011935</name>
</gene>
<keyword evidence="3" id="KW-1185">Reference proteome</keyword>
<reference evidence="2 3" key="1">
    <citation type="journal article" date="2025" name="Microbiol. Resour. Announc.">
        <title>Draft genome sequences for Neonectria magnoliae and Neonectria punicea, canker pathogens of Liriodendron tulipifera and Acer saccharum in West Virginia.</title>
        <authorList>
            <person name="Petronek H.M."/>
            <person name="Kasson M.T."/>
            <person name="Metheny A.M."/>
            <person name="Stauder C.M."/>
            <person name="Lovett B."/>
            <person name="Lynch S.C."/>
            <person name="Garnas J.R."/>
            <person name="Kasson L.R."/>
            <person name="Stajich J.E."/>
        </authorList>
    </citation>
    <scope>NUCLEOTIDE SEQUENCE [LARGE SCALE GENOMIC DNA]</scope>
    <source>
        <strain evidence="2 3">NRRL 64653</strain>
    </source>
</reference>
<feature type="chain" id="PRO_5046191351" evidence="1">
    <location>
        <begin position="19"/>
        <end position="397"/>
    </location>
</feature>
<dbReference type="EMBL" id="JAZAVJ010000314">
    <property type="protein sequence ID" value="KAK7398693.1"/>
    <property type="molecule type" value="Genomic_DNA"/>
</dbReference>